<gene>
    <name evidence="1" type="ORF">FAZ15_21935</name>
</gene>
<accession>A0A4U0N7T2</accession>
<evidence type="ECO:0000313" key="1">
    <source>
        <dbReference type="EMBL" id="TJZ49887.1"/>
    </source>
</evidence>
<dbReference type="Proteomes" id="UP000306808">
    <property type="component" value="Unassembled WGS sequence"/>
</dbReference>
<dbReference type="RefSeq" id="WP_136903518.1">
    <property type="nucleotide sequence ID" value="NZ_SUME01000015.1"/>
</dbReference>
<keyword evidence="2" id="KW-1185">Reference proteome</keyword>
<reference evidence="1 2" key="1">
    <citation type="submission" date="2019-04" db="EMBL/GenBank/DDBJ databases">
        <title>Sphingobacterium olei sp. nov., isolated from oil-contaminated soil.</title>
        <authorList>
            <person name="Liu B."/>
        </authorList>
    </citation>
    <scope>NUCLEOTIDE SEQUENCE [LARGE SCALE GENOMIC DNA]</scope>
    <source>
        <strain evidence="1 2">HAL-9</strain>
    </source>
</reference>
<evidence type="ECO:0000313" key="2">
    <source>
        <dbReference type="Proteomes" id="UP000306808"/>
    </source>
</evidence>
<protein>
    <submittedName>
        <fullName evidence="1">Uncharacterized protein</fullName>
    </submittedName>
</protein>
<dbReference type="AlphaFoldDB" id="A0A4U0N7T2"/>
<organism evidence="1 2">
    <name type="scientific">Sphingobacterium olei</name>
    <dbReference type="NCBI Taxonomy" id="2571155"/>
    <lineage>
        <taxon>Bacteria</taxon>
        <taxon>Pseudomonadati</taxon>
        <taxon>Bacteroidota</taxon>
        <taxon>Sphingobacteriia</taxon>
        <taxon>Sphingobacteriales</taxon>
        <taxon>Sphingobacteriaceae</taxon>
        <taxon>Sphingobacterium</taxon>
    </lineage>
</organism>
<dbReference type="EMBL" id="SUME01000015">
    <property type="protein sequence ID" value="TJZ49887.1"/>
    <property type="molecule type" value="Genomic_DNA"/>
</dbReference>
<sequence>MGAKSYRRFETYLDCSGGLRLELGKNTQTTFRLFRKDGTVFSPKLYTSGWTGGSVSRIQTHSLGKVIGVAGKLLGWYSVGASGVDVLKGDLSVTQGVTDIGVGLYGILGGWPGAVVGISYEAGKLYGPSKW</sequence>
<proteinExistence type="predicted"/>
<dbReference type="OrthoDB" id="1077123at2"/>
<name>A0A4U0N7T2_9SPHI</name>
<comment type="caution">
    <text evidence="1">The sequence shown here is derived from an EMBL/GenBank/DDBJ whole genome shotgun (WGS) entry which is preliminary data.</text>
</comment>